<proteinExistence type="predicted"/>
<organism evidence="1 2">
    <name type="scientific">Streptomyces longispororuber</name>
    <dbReference type="NCBI Taxonomy" id="68230"/>
    <lineage>
        <taxon>Bacteria</taxon>
        <taxon>Bacillati</taxon>
        <taxon>Actinomycetota</taxon>
        <taxon>Actinomycetes</taxon>
        <taxon>Kitasatosporales</taxon>
        <taxon>Streptomycetaceae</taxon>
        <taxon>Streptomyces</taxon>
    </lineage>
</organism>
<dbReference type="AlphaFoldDB" id="A0A918ZW37"/>
<accession>A0A918ZW37</accession>
<dbReference type="EMBL" id="BNBT01000078">
    <property type="protein sequence ID" value="GHE72886.1"/>
    <property type="molecule type" value="Genomic_DNA"/>
</dbReference>
<evidence type="ECO:0000313" key="1">
    <source>
        <dbReference type="EMBL" id="GHE72886.1"/>
    </source>
</evidence>
<protein>
    <submittedName>
        <fullName evidence="1">Uncharacterized protein</fullName>
    </submittedName>
</protein>
<comment type="caution">
    <text evidence="1">The sequence shown here is derived from an EMBL/GenBank/DDBJ whole genome shotgun (WGS) entry which is preliminary data.</text>
</comment>
<keyword evidence="2" id="KW-1185">Reference proteome</keyword>
<reference evidence="1" key="2">
    <citation type="submission" date="2020-09" db="EMBL/GenBank/DDBJ databases">
        <authorList>
            <person name="Sun Q."/>
            <person name="Ohkuma M."/>
        </authorList>
    </citation>
    <scope>NUCLEOTIDE SEQUENCE</scope>
    <source>
        <strain evidence="1">JCM 4784</strain>
    </source>
</reference>
<evidence type="ECO:0000313" key="2">
    <source>
        <dbReference type="Proteomes" id="UP000608024"/>
    </source>
</evidence>
<name>A0A918ZW37_9ACTN</name>
<reference evidence="1" key="1">
    <citation type="journal article" date="2014" name="Int. J. Syst. Evol. Microbiol.">
        <title>Complete genome sequence of Corynebacterium casei LMG S-19264T (=DSM 44701T), isolated from a smear-ripened cheese.</title>
        <authorList>
            <consortium name="US DOE Joint Genome Institute (JGI-PGF)"/>
            <person name="Walter F."/>
            <person name="Albersmeier A."/>
            <person name="Kalinowski J."/>
            <person name="Ruckert C."/>
        </authorList>
    </citation>
    <scope>NUCLEOTIDE SEQUENCE</scope>
    <source>
        <strain evidence="1">JCM 4784</strain>
    </source>
</reference>
<gene>
    <name evidence="1" type="ORF">GCM10018785_46330</name>
</gene>
<dbReference type="Proteomes" id="UP000608024">
    <property type="component" value="Unassembled WGS sequence"/>
</dbReference>
<sequence length="76" mass="8018">MDGLGGLGDCSVQAAYCFVGFHRHGSAAAAAPGLQQHVRQQWQPTGFILGLTDQPGSQVALNDQPRGLSWFDHGLA</sequence>